<dbReference type="Pfam" id="PF06568">
    <property type="entry name" value="YjiS-like"/>
    <property type="match status" value="1"/>
</dbReference>
<dbReference type="OrthoDB" id="8096613at2"/>
<evidence type="ECO:0000313" key="2">
    <source>
        <dbReference type="EMBL" id="KCV80972.1"/>
    </source>
</evidence>
<sequence>MTHFTQYLGTARAHGRQGSFFTSLRAAFMLGKQRHELAQLSDAQLDDLGLTRDQVLAEAKRPVWDVPSNWRG</sequence>
<reference evidence="2 3" key="1">
    <citation type="submission" date="2013-04" db="EMBL/GenBank/DDBJ databases">
        <title>Shimia sp. 22II-S11-Z10 Genome Sequencing.</title>
        <authorList>
            <person name="Lai Q."/>
            <person name="Li G."/>
            <person name="Shao Z."/>
        </authorList>
    </citation>
    <scope>NUCLEOTIDE SEQUENCE [LARGE SCALE GENOMIC DNA]</scope>
    <source>
        <strain evidence="3">22II-S11-Z10</strain>
    </source>
</reference>
<dbReference type="AlphaFoldDB" id="A0A058ZIE9"/>
<dbReference type="STRING" id="1461693.ATO10_14259"/>
<evidence type="ECO:0000313" key="3">
    <source>
        <dbReference type="Proteomes" id="UP000024836"/>
    </source>
</evidence>
<organism evidence="2 3">
    <name type="scientific">Actibacterium atlanticum</name>
    <dbReference type="NCBI Taxonomy" id="1461693"/>
    <lineage>
        <taxon>Bacteria</taxon>
        <taxon>Pseudomonadati</taxon>
        <taxon>Pseudomonadota</taxon>
        <taxon>Alphaproteobacteria</taxon>
        <taxon>Rhodobacterales</taxon>
        <taxon>Roseobacteraceae</taxon>
        <taxon>Actibacterium</taxon>
    </lineage>
</organism>
<dbReference type="Proteomes" id="UP000024836">
    <property type="component" value="Unassembled WGS sequence"/>
</dbReference>
<comment type="caution">
    <text evidence="2">The sequence shown here is derived from an EMBL/GenBank/DDBJ whole genome shotgun (WGS) entry which is preliminary data.</text>
</comment>
<accession>A0A058ZIE9</accession>
<keyword evidence="3" id="KW-1185">Reference proteome</keyword>
<evidence type="ECO:0000259" key="1">
    <source>
        <dbReference type="Pfam" id="PF06568"/>
    </source>
</evidence>
<dbReference type="InterPro" id="IPR009506">
    <property type="entry name" value="YjiS-like"/>
</dbReference>
<proteinExistence type="predicted"/>
<dbReference type="RefSeq" id="WP_035252813.1">
    <property type="nucleotide sequence ID" value="NZ_AQQY01000012.1"/>
</dbReference>
<name>A0A058ZIE9_9RHOB</name>
<dbReference type="EMBL" id="AQQY01000012">
    <property type="protein sequence ID" value="KCV80972.1"/>
    <property type="molecule type" value="Genomic_DNA"/>
</dbReference>
<gene>
    <name evidence="2" type="ORF">ATO10_14259</name>
</gene>
<protein>
    <recommendedName>
        <fullName evidence="1">YjiS-like domain-containing protein</fullName>
    </recommendedName>
</protein>
<feature type="domain" description="YjiS-like" evidence="1">
    <location>
        <begin position="33"/>
        <end position="55"/>
    </location>
</feature>